<protein>
    <submittedName>
        <fullName evidence="1">Uncharacterized protein</fullName>
    </submittedName>
</protein>
<gene>
    <name evidence="1" type="ORF">WK57_30355</name>
</gene>
<comment type="caution">
    <text evidence="1">The sequence shown here is derived from an EMBL/GenBank/DDBJ whole genome shotgun (WGS) entry which is preliminary data.</text>
</comment>
<dbReference type="Proteomes" id="UP000070119">
    <property type="component" value="Chromosome 2"/>
</dbReference>
<name>A0AA40R501_9BURK</name>
<evidence type="ECO:0000313" key="1">
    <source>
        <dbReference type="EMBL" id="KWZ53292.1"/>
    </source>
</evidence>
<proteinExistence type="predicted"/>
<sequence length="154" mass="17744">MSDATIHREAFNLLVDDLIGRGMSRDVYSSRLMPDCVIKVEDGAGSFQNIVEWETWLRVRDTPAGRWFAKCKWISPTGQILIMERTRQPALSEYPAKMPVFLCDLKRTNYGISNAPDPKTGKPTHAFVCHDYGTNMLFEHGMSKRMRTAEWWDE</sequence>
<evidence type="ECO:0000313" key="2">
    <source>
        <dbReference type="Proteomes" id="UP000070119"/>
    </source>
</evidence>
<organism evidence="1 2">
    <name type="scientific">Burkholderia ubonensis</name>
    <dbReference type="NCBI Taxonomy" id="101571"/>
    <lineage>
        <taxon>Bacteria</taxon>
        <taxon>Pseudomonadati</taxon>
        <taxon>Pseudomonadota</taxon>
        <taxon>Betaproteobacteria</taxon>
        <taxon>Burkholderiales</taxon>
        <taxon>Burkholderiaceae</taxon>
        <taxon>Burkholderia</taxon>
        <taxon>Burkholderia cepacia complex</taxon>
    </lineage>
</organism>
<dbReference type="EMBL" id="LNJU01000005">
    <property type="protein sequence ID" value="KWZ53292.1"/>
    <property type="molecule type" value="Genomic_DNA"/>
</dbReference>
<dbReference type="RefSeq" id="WP_060969596.1">
    <property type="nucleotide sequence ID" value="NZ_CM003772.1"/>
</dbReference>
<reference evidence="1 2" key="1">
    <citation type="submission" date="2015-11" db="EMBL/GenBank/DDBJ databases">
        <authorList>
            <person name="Sahl J."/>
            <person name="Wagner D."/>
            <person name="Keim P."/>
        </authorList>
    </citation>
    <scope>NUCLEOTIDE SEQUENCE [LARGE SCALE GENOMIC DNA]</scope>
    <source>
        <strain evidence="1 2">MSMB1157</strain>
    </source>
</reference>
<accession>A0AA40R501</accession>
<dbReference type="AlphaFoldDB" id="A0AA40R501"/>